<dbReference type="Proteomes" id="UP000428260">
    <property type="component" value="Chromosome"/>
</dbReference>
<accession>A0A6I6JXW4</accession>
<proteinExistence type="predicted"/>
<dbReference type="InterPro" id="IPR000792">
    <property type="entry name" value="Tscrpt_reg_LuxR_C"/>
</dbReference>
<dbReference type="PROSITE" id="PS50043">
    <property type="entry name" value="HTH_LUXR_2"/>
    <property type="match status" value="1"/>
</dbReference>
<dbReference type="InterPro" id="IPR036388">
    <property type="entry name" value="WH-like_DNA-bd_sf"/>
</dbReference>
<dbReference type="PANTHER" id="PTHR44688:SF16">
    <property type="entry name" value="DNA-BINDING TRANSCRIPTIONAL ACTIVATOR DEVR_DOSR"/>
    <property type="match status" value="1"/>
</dbReference>
<dbReference type="PANTHER" id="PTHR44688">
    <property type="entry name" value="DNA-BINDING TRANSCRIPTIONAL ACTIVATOR DEVR_DOSR"/>
    <property type="match status" value="1"/>
</dbReference>
<evidence type="ECO:0000256" key="1">
    <source>
        <dbReference type="ARBA" id="ARBA00023015"/>
    </source>
</evidence>
<feature type="domain" description="HTH luxR-type" evidence="4">
    <location>
        <begin position="116"/>
        <end position="181"/>
    </location>
</feature>
<dbReference type="AlphaFoldDB" id="A0A6I6JXW4"/>
<protein>
    <recommendedName>
        <fullName evidence="4">HTH luxR-type domain-containing protein</fullName>
    </recommendedName>
</protein>
<keyword evidence="2" id="KW-0238">DNA-binding</keyword>
<reference evidence="5 6" key="1">
    <citation type="submission" date="2019-11" db="EMBL/GenBank/DDBJ databases">
        <authorList>
            <person name="Zheng R.K."/>
            <person name="Sun C.M."/>
        </authorList>
    </citation>
    <scope>NUCLEOTIDE SEQUENCE [LARGE SCALE GENOMIC DNA]</scope>
    <source>
        <strain evidence="5 6">WC007</strain>
    </source>
</reference>
<dbReference type="KEGG" id="mcos:GM418_00235"/>
<dbReference type="GO" id="GO:0006355">
    <property type="term" value="P:regulation of DNA-templated transcription"/>
    <property type="evidence" value="ECO:0007669"/>
    <property type="project" value="InterPro"/>
</dbReference>
<dbReference type="InterPro" id="IPR016032">
    <property type="entry name" value="Sig_transdc_resp-reg_C-effctor"/>
</dbReference>
<sequence>MAVSQVLTRLGIKTFLSVIGIEPEYKELAHLDELDSVIPAGAKSYLIIEQSLLVKPESEYLKNISRKYGKSKILIIGNRVIENCPCSHFVLNSDNRQEILEKFQDFFSERDDTSTVNGAEDILSDRETEVLKEVARGLANKEIADKLYISINTVITHRKNITEKLGVKTVSALTVYALMNKLITPEEAIK</sequence>
<dbReference type="CDD" id="cd06170">
    <property type="entry name" value="LuxR_C_like"/>
    <property type="match status" value="1"/>
</dbReference>
<evidence type="ECO:0000259" key="4">
    <source>
        <dbReference type="PROSITE" id="PS50043"/>
    </source>
</evidence>
<gene>
    <name evidence="5" type="ORF">GM418_00235</name>
</gene>
<keyword evidence="3" id="KW-0804">Transcription</keyword>
<evidence type="ECO:0000313" key="6">
    <source>
        <dbReference type="Proteomes" id="UP000428260"/>
    </source>
</evidence>
<dbReference type="SMART" id="SM00421">
    <property type="entry name" value="HTH_LUXR"/>
    <property type="match status" value="1"/>
</dbReference>
<dbReference type="Gene3D" id="1.10.10.10">
    <property type="entry name" value="Winged helix-like DNA-binding domain superfamily/Winged helix DNA-binding domain"/>
    <property type="match status" value="1"/>
</dbReference>
<name>A0A6I6JXW4_9BACT</name>
<dbReference type="Pfam" id="PF00196">
    <property type="entry name" value="GerE"/>
    <property type="match status" value="1"/>
</dbReference>
<evidence type="ECO:0000256" key="3">
    <source>
        <dbReference type="ARBA" id="ARBA00023163"/>
    </source>
</evidence>
<dbReference type="PROSITE" id="PS00622">
    <property type="entry name" value="HTH_LUXR_1"/>
    <property type="match status" value="1"/>
</dbReference>
<keyword evidence="1" id="KW-0805">Transcription regulation</keyword>
<dbReference type="SUPFAM" id="SSF46894">
    <property type="entry name" value="C-terminal effector domain of the bipartite response regulators"/>
    <property type="match status" value="1"/>
</dbReference>
<keyword evidence="6" id="KW-1185">Reference proteome</keyword>
<dbReference type="GO" id="GO:0003677">
    <property type="term" value="F:DNA binding"/>
    <property type="evidence" value="ECO:0007669"/>
    <property type="project" value="UniProtKB-KW"/>
</dbReference>
<dbReference type="EMBL" id="CP046401">
    <property type="protein sequence ID" value="QGY48006.1"/>
    <property type="molecule type" value="Genomic_DNA"/>
</dbReference>
<organism evidence="5 6">
    <name type="scientific">Maribellus comscasis</name>
    <dbReference type="NCBI Taxonomy" id="2681766"/>
    <lineage>
        <taxon>Bacteria</taxon>
        <taxon>Pseudomonadati</taxon>
        <taxon>Bacteroidota</taxon>
        <taxon>Bacteroidia</taxon>
        <taxon>Marinilabiliales</taxon>
        <taxon>Prolixibacteraceae</taxon>
        <taxon>Maribellus</taxon>
    </lineage>
</organism>
<evidence type="ECO:0000256" key="2">
    <source>
        <dbReference type="ARBA" id="ARBA00023125"/>
    </source>
</evidence>
<dbReference type="PRINTS" id="PR00038">
    <property type="entry name" value="HTHLUXR"/>
</dbReference>
<evidence type="ECO:0000313" key="5">
    <source>
        <dbReference type="EMBL" id="QGY48006.1"/>
    </source>
</evidence>